<keyword evidence="2" id="KW-1133">Transmembrane helix</keyword>
<evidence type="ECO:0000313" key="3">
    <source>
        <dbReference type="EMBL" id="PKW17977.1"/>
    </source>
</evidence>
<evidence type="ECO:0000313" key="4">
    <source>
        <dbReference type="Proteomes" id="UP000233786"/>
    </source>
</evidence>
<organism evidence="3 4">
    <name type="scientific">Saccharopolyspora spinosa</name>
    <dbReference type="NCBI Taxonomy" id="60894"/>
    <lineage>
        <taxon>Bacteria</taxon>
        <taxon>Bacillati</taxon>
        <taxon>Actinomycetota</taxon>
        <taxon>Actinomycetes</taxon>
        <taxon>Pseudonocardiales</taxon>
        <taxon>Pseudonocardiaceae</taxon>
        <taxon>Saccharopolyspora</taxon>
    </lineage>
</organism>
<dbReference type="Proteomes" id="UP000233786">
    <property type="component" value="Unassembled WGS sequence"/>
</dbReference>
<sequence>MGWAKLTAPADAAPTEPVRYGQPRDRRFKGHLLPLTMAVAFGAVTASMAWMLIPFGRLAGDVRRVEFTTPGAWSTLRQHQYYQIILERTT</sequence>
<comment type="caution">
    <text evidence="3">The sequence shown here is derived from an EMBL/GenBank/DDBJ whole genome shotgun (WGS) entry which is preliminary data.</text>
</comment>
<feature type="region of interest" description="Disordered" evidence="1">
    <location>
        <begin position="1"/>
        <end position="22"/>
    </location>
</feature>
<name>A0A2N3Y4Y5_SACSN</name>
<evidence type="ECO:0000256" key="1">
    <source>
        <dbReference type="SAM" id="MobiDB-lite"/>
    </source>
</evidence>
<keyword evidence="2" id="KW-0472">Membrane</keyword>
<keyword evidence="2" id="KW-0812">Transmembrane</keyword>
<proteinExistence type="predicted"/>
<reference evidence="3" key="1">
    <citation type="submission" date="2017-12" db="EMBL/GenBank/DDBJ databases">
        <title>Sequencing the genomes of 1000 Actinobacteria strains.</title>
        <authorList>
            <person name="Klenk H.-P."/>
        </authorList>
    </citation>
    <scope>NUCLEOTIDE SEQUENCE [LARGE SCALE GENOMIC DNA]</scope>
    <source>
        <strain evidence="3">DSM 44228</strain>
    </source>
</reference>
<dbReference type="EMBL" id="PJNB01000001">
    <property type="protein sequence ID" value="PKW17977.1"/>
    <property type="molecule type" value="Genomic_DNA"/>
</dbReference>
<feature type="transmembrane region" description="Helical" evidence="2">
    <location>
        <begin position="32"/>
        <end position="53"/>
    </location>
</feature>
<gene>
    <name evidence="3" type="ORF">A8926_6020</name>
</gene>
<dbReference type="AlphaFoldDB" id="A0A2N3Y4Y5"/>
<evidence type="ECO:0000256" key="2">
    <source>
        <dbReference type="SAM" id="Phobius"/>
    </source>
</evidence>
<protein>
    <submittedName>
        <fullName evidence="3">Uncharacterized protein</fullName>
    </submittedName>
</protein>
<accession>A0A2N3Y4Y5</accession>
<keyword evidence="4" id="KW-1185">Reference proteome</keyword>